<feature type="domain" description="Secretin/TonB short N-terminal" evidence="10">
    <location>
        <begin position="236"/>
        <end position="284"/>
    </location>
</feature>
<dbReference type="InterPro" id="IPR021731">
    <property type="entry name" value="AMIN_dom"/>
</dbReference>
<dbReference type="Pfam" id="PF11741">
    <property type="entry name" value="AMIN"/>
    <property type="match status" value="1"/>
</dbReference>
<dbReference type="PROSITE" id="PS00875">
    <property type="entry name" value="T2SP_D"/>
    <property type="match status" value="1"/>
</dbReference>
<evidence type="ECO:0000256" key="7">
    <source>
        <dbReference type="ARBA" id="ARBA00023237"/>
    </source>
</evidence>
<dbReference type="Proteomes" id="UP000646426">
    <property type="component" value="Unassembled WGS sequence"/>
</dbReference>
<accession>A0A918WAQ7</accession>
<name>A0A918WAQ7_9GAMM</name>
<reference evidence="11" key="1">
    <citation type="journal article" date="2014" name="Int. J. Syst. Evol. Microbiol.">
        <title>Complete genome sequence of Corynebacterium casei LMG S-19264T (=DSM 44701T), isolated from a smear-ripened cheese.</title>
        <authorList>
            <consortium name="US DOE Joint Genome Institute (JGI-PGF)"/>
            <person name="Walter F."/>
            <person name="Albersmeier A."/>
            <person name="Kalinowski J."/>
            <person name="Ruckert C."/>
        </authorList>
    </citation>
    <scope>NUCLEOTIDE SEQUENCE</scope>
    <source>
        <strain evidence="11">KCTC 23077</strain>
    </source>
</reference>
<keyword evidence="4 9" id="KW-0732">Signal</keyword>
<evidence type="ECO:0000256" key="9">
    <source>
        <dbReference type="SAM" id="SignalP"/>
    </source>
</evidence>
<dbReference type="InterPro" id="IPR038591">
    <property type="entry name" value="NolW-like_sf"/>
</dbReference>
<dbReference type="Gene3D" id="3.30.1370.130">
    <property type="match status" value="1"/>
</dbReference>
<evidence type="ECO:0000256" key="1">
    <source>
        <dbReference type="ARBA" id="ARBA00004442"/>
    </source>
</evidence>
<evidence type="ECO:0000313" key="12">
    <source>
        <dbReference type="Proteomes" id="UP000646426"/>
    </source>
</evidence>
<comment type="subcellular location">
    <subcellularLocation>
        <location evidence="1 8">Cell outer membrane</location>
    </subcellularLocation>
</comment>
<sequence>MIGDRKMTVFHATRSRPALRLRTGGLGLAIGLVAATSAASAGAPGANGVLVPVFVAQVAPAASLDPAKQLPGTVTVSDIDFKRGDGGAGRLVLRFNGEGATPDLRNQGGNIVISVPNAELPQNLRRPIDVADFATPVRRIDANTSGAGAQLMLAVNGEFETMAYQSGREYIVEILPKARATARGGANAANAANTTAGQAGTAAAPGRPYGGKPVTFNFQDVPVRTVLQLIAEESNLNIVASDTVQGNVTLRLLNVPWDQALDIVLQAKGLDKRRSGNVVWIAPQPEVAKYEQDREDARIALENRVDLVTEYVQINYHNAAQIFKALTEAKGIGGAGGAGGPGGGSNLDNGFLSPRGRMVADERTNTLMISDIPKKIEQMRELIRVIDRPVDQVVIEARVVVANETFARELGAKFGVSGVSDNVAYSGNLSANTSNWNSVVDADRALDEWERGGRVGARPAGPTIVQGLMSNLAVANPAGSLALSIMNAGYALDVELSAMQQEGRGEVISNPRVVTSNQREAVISQGQEVGYVTIQPATAGGVATPSVQFKEVLLQLRVTPTITNDGRVFLNMNIKKDEVEGFVDTSIGDVPIIGKREVNTAVLIEDGQTVVVGGVYEFDSLESVSKVPFLGDIPFLGALFKNKSKNKQKAELLIMVTPKVLQVAQRN</sequence>
<evidence type="ECO:0000256" key="3">
    <source>
        <dbReference type="ARBA" id="ARBA00022448"/>
    </source>
</evidence>
<gene>
    <name evidence="11" type="primary">pilQ</name>
    <name evidence="11" type="ORF">GCM10007067_23300</name>
</gene>
<evidence type="ECO:0000313" key="11">
    <source>
        <dbReference type="EMBL" id="GHA84699.1"/>
    </source>
</evidence>
<dbReference type="InterPro" id="IPR004845">
    <property type="entry name" value="T2SS_GspD_CS"/>
</dbReference>
<evidence type="ECO:0000256" key="4">
    <source>
        <dbReference type="ARBA" id="ARBA00022729"/>
    </source>
</evidence>
<proteinExistence type="inferred from homology"/>
<keyword evidence="3 8" id="KW-0813">Transport</keyword>
<dbReference type="InterPro" id="IPR051808">
    <property type="entry name" value="Type_IV_pilus_biogenesis"/>
</dbReference>
<dbReference type="PRINTS" id="PR01032">
    <property type="entry name" value="PHAGEIV"/>
</dbReference>
<dbReference type="SMART" id="SM00965">
    <property type="entry name" value="STN"/>
    <property type="match status" value="1"/>
</dbReference>
<evidence type="ECO:0000256" key="2">
    <source>
        <dbReference type="ARBA" id="ARBA00006304"/>
    </source>
</evidence>
<keyword evidence="7" id="KW-0998">Cell outer membrane</keyword>
<evidence type="ECO:0000256" key="5">
    <source>
        <dbReference type="ARBA" id="ARBA00022927"/>
    </source>
</evidence>
<dbReference type="PANTHER" id="PTHR30604:SF1">
    <property type="entry name" value="DNA UTILIZATION PROTEIN HOFQ"/>
    <property type="match status" value="1"/>
</dbReference>
<dbReference type="InterPro" id="IPR001775">
    <property type="entry name" value="GspD/PilQ"/>
</dbReference>
<dbReference type="EMBL" id="BMYD01000004">
    <property type="protein sequence ID" value="GHA84699.1"/>
    <property type="molecule type" value="Genomic_DNA"/>
</dbReference>
<dbReference type="PANTHER" id="PTHR30604">
    <property type="entry name" value="PROTEIN TRANSPORT PROTEIN HOFQ"/>
    <property type="match status" value="1"/>
</dbReference>
<dbReference type="InterPro" id="IPR013355">
    <property type="entry name" value="Pilus_4_PilQ"/>
</dbReference>
<reference evidence="11" key="2">
    <citation type="submission" date="2020-09" db="EMBL/GenBank/DDBJ databases">
        <authorList>
            <person name="Sun Q."/>
            <person name="Kim S."/>
        </authorList>
    </citation>
    <scope>NUCLEOTIDE SEQUENCE</scope>
    <source>
        <strain evidence="11">KCTC 23077</strain>
    </source>
</reference>
<comment type="similarity">
    <text evidence="2">Belongs to the bacterial secretin family. PilQ subfamily.</text>
</comment>
<feature type="signal peptide" evidence="9">
    <location>
        <begin position="1"/>
        <end position="41"/>
    </location>
</feature>
<comment type="caution">
    <text evidence="11">The sequence shown here is derived from an EMBL/GenBank/DDBJ whole genome shotgun (WGS) entry which is preliminary data.</text>
</comment>
<keyword evidence="5" id="KW-0653">Protein transport</keyword>
<dbReference type="GO" id="GO:0009306">
    <property type="term" value="P:protein secretion"/>
    <property type="evidence" value="ECO:0007669"/>
    <property type="project" value="InterPro"/>
</dbReference>
<dbReference type="Pfam" id="PF07660">
    <property type="entry name" value="STN"/>
    <property type="match status" value="1"/>
</dbReference>
<evidence type="ECO:0000256" key="6">
    <source>
        <dbReference type="ARBA" id="ARBA00023136"/>
    </source>
</evidence>
<organism evidence="11 12">
    <name type="scientific">Cognatilysobacter bugurensis</name>
    <dbReference type="NCBI Taxonomy" id="543356"/>
    <lineage>
        <taxon>Bacteria</taxon>
        <taxon>Pseudomonadati</taxon>
        <taxon>Pseudomonadota</taxon>
        <taxon>Gammaproteobacteria</taxon>
        <taxon>Lysobacterales</taxon>
        <taxon>Lysobacteraceae</taxon>
        <taxon>Cognatilysobacter</taxon>
    </lineage>
</organism>
<evidence type="ECO:0000256" key="8">
    <source>
        <dbReference type="RuleBase" id="RU004004"/>
    </source>
</evidence>
<dbReference type="InterPro" id="IPR011662">
    <property type="entry name" value="Secretin/TonB_short_N"/>
</dbReference>
<dbReference type="Pfam" id="PF03958">
    <property type="entry name" value="Secretin_N"/>
    <property type="match status" value="1"/>
</dbReference>
<keyword evidence="6" id="KW-0472">Membrane</keyword>
<dbReference type="GO" id="GO:0009279">
    <property type="term" value="C:cell outer membrane"/>
    <property type="evidence" value="ECO:0007669"/>
    <property type="project" value="UniProtKB-SubCell"/>
</dbReference>
<keyword evidence="12" id="KW-1185">Reference proteome</keyword>
<dbReference type="InterPro" id="IPR005644">
    <property type="entry name" value="NolW-like"/>
</dbReference>
<dbReference type="AlphaFoldDB" id="A0A918WAQ7"/>
<dbReference type="PRINTS" id="PR00811">
    <property type="entry name" value="BCTERIALGSPD"/>
</dbReference>
<dbReference type="Gene3D" id="2.60.40.3470">
    <property type="match status" value="1"/>
</dbReference>
<dbReference type="InterPro" id="IPR004846">
    <property type="entry name" value="T2SS/T3SS_dom"/>
</dbReference>
<evidence type="ECO:0000259" key="10">
    <source>
        <dbReference type="SMART" id="SM00965"/>
    </source>
</evidence>
<dbReference type="Pfam" id="PF00263">
    <property type="entry name" value="Secretin"/>
    <property type="match status" value="1"/>
</dbReference>
<dbReference type="Gene3D" id="3.30.1370.120">
    <property type="match status" value="1"/>
</dbReference>
<dbReference type="NCBIfam" id="TIGR02515">
    <property type="entry name" value="IV_pilus_PilQ"/>
    <property type="match status" value="1"/>
</dbReference>
<protein>
    <submittedName>
        <fullName evidence="11">Fimbrial protein</fullName>
    </submittedName>
</protein>
<feature type="chain" id="PRO_5037594709" evidence="9">
    <location>
        <begin position="42"/>
        <end position="667"/>
    </location>
</feature>